<evidence type="ECO:0000256" key="4">
    <source>
        <dbReference type="ARBA" id="ARBA00022833"/>
    </source>
</evidence>
<dbReference type="Proteomes" id="UP000606008">
    <property type="component" value="Unassembled WGS sequence"/>
</dbReference>
<evidence type="ECO:0000313" key="6">
    <source>
        <dbReference type="EMBL" id="NID12186.1"/>
    </source>
</evidence>
<feature type="domain" description="DinB-like" evidence="5">
    <location>
        <begin position="36"/>
        <end position="168"/>
    </location>
</feature>
<name>A0ABX0QLP2_9BACT</name>
<dbReference type="EMBL" id="WAEL01000007">
    <property type="protein sequence ID" value="NID12186.1"/>
    <property type="molecule type" value="Genomic_DNA"/>
</dbReference>
<dbReference type="Gene3D" id="1.20.120.450">
    <property type="entry name" value="dinb family like domain"/>
    <property type="match status" value="1"/>
</dbReference>
<dbReference type="GO" id="GO:0016787">
    <property type="term" value="F:hydrolase activity"/>
    <property type="evidence" value="ECO:0007669"/>
    <property type="project" value="UniProtKB-KW"/>
</dbReference>
<evidence type="ECO:0000313" key="7">
    <source>
        <dbReference type="Proteomes" id="UP000606008"/>
    </source>
</evidence>
<reference evidence="7" key="1">
    <citation type="submission" date="2019-09" db="EMBL/GenBank/DDBJ databases">
        <authorList>
            <person name="Jung D.-H."/>
        </authorList>
    </citation>
    <scope>NUCLEOTIDE SEQUENCE [LARGE SCALE GENOMIC DNA]</scope>
    <source>
        <strain evidence="7">JA-25</strain>
    </source>
</reference>
<protein>
    <submittedName>
        <fullName evidence="6">Metal-dependent hydrolase</fullName>
    </submittedName>
</protein>
<proteinExistence type="inferred from homology"/>
<dbReference type="InterPro" id="IPR034660">
    <property type="entry name" value="DinB/YfiT-like"/>
</dbReference>
<dbReference type="InterPro" id="IPR024775">
    <property type="entry name" value="DinB-like"/>
</dbReference>
<dbReference type="InterPro" id="IPR023774">
    <property type="entry name" value="Put_metal_dep_hydrolase_YfiT"/>
</dbReference>
<evidence type="ECO:0000256" key="2">
    <source>
        <dbReference type="ARBA" id="ARBA00022723"/>
    </source>
</evidence>
<evidence type="ECO:0000259" key="5">
    <source>
        <dbReference type="Pfam" id="PF12867"/>
    </source>
</evidence>
<dbReference type="RefSeq" id="WP_166693031.1">
    <property type="nucleotide sequence ID" value="NZ_WAEL01000007.1"/>
</dbReference>
<organism evidence="6 7">
    <name type="scientific">Fibrivirga algicola</name>
    <dbReference type="NCBI Taxonomy" id="2950420"/>
    <lineage>
        <taxon>Bacteria</taxon>
        <taxon>Pseudomonadati</taxon>
        <taxon>Bacteroidota</taxon>
        <taxon>Cytophagia</taxon>
        <taxon>Cytophagales</taxon>
        <taxon>Spirosomataceae</taxon>
        <taxon>Fibrivirga</taxon>
    </lineage>
</organism>
<evidence type="ECO:0000256" key="1">
    <source>
        <dbReference type="ARBA" id="ARBA00022490"/>
    </source>
</evidence>
<keyword evidence="3 6" id="KW-0378">Hydrolase</keyword>
<accession>A0ABX0QLP2</accession>
<dbReference type="HAMAP" id="MF_01256">
    <property type="entry name" value="YfiT_hydrol"/>
    <property type="match status" value="1"/>
</dbReference>
<gene>
    <name evidence="6" type="ORF">F7231_18580</name>
</gene>
<keyword evidence="1" id="KW-0963">Cytoplasm</keyword>
<dbReference type="NCBIfam" id="NF009807">
    <property type="entry name" value="PRK13291.1"/>
    <property type="match status" value="1"/>
</dbReference>
<reference evidence="7" key="2">
    <citation type="submission" date="2023-07" db="EMBL/GenBank/DDBJ databases">
        <authorList>
            <person name="Jung D.-H."/>
        </authorList>
    </citation>
    <scope>NUCLEOTIDE SEQUENCE [LARGE SCALE GENOMIC DNA]</scope>
    <source>
        <strain evidence="7">JA-25</strain>
    </source>
</reference>
<dbReference type="Pfam" id="PF12867">
    <property type="entry name" value="DinB_2"/>
    <property type="match status" value="1"/>
</dbReference>
<keyword evidence="4" id="KW-0862">Zinc</keyword>
<keyword evidence="7" id="KW-1185">Reference proteome</keyword>
<keyword evidence="2" id="KW-0479">Metal-binding</keyword>
<evidence type="ECO:0000256" key="3">
    <source>
        <dbReference type="ARBA" id="ARBA00022801"/>
    </source>
</evidence>
<dbReference type="SUPFAM" id="SSF109854">
    <property type="entry name" value="DinB/YfiT-like putative metalloenzymes"/>
    <property type="match status" value="1"/>
</dbReference>
<sequence>MSNPDDLRYPIGPMPVPQTYTPEQQRANLAAIAAYPQKLAELVQTWPDVRLDTPYRPDGWTVRQVVHHVADSHMNAYIRTRLALTETNPRISPYEEQEWAMFADSALPIAPSLSLLTSLHLRWVYCLIRLTPGQFERTYLHPGNQQTYSVADVLALYAWHGEHHYQHIARLAQRNGWVDV</sequence>
<comment type="caution">
    <text evidence="6">The sequence shown here is derived from an EMBL/GenBank/DDBJ whole genome shotgun (WGS) entry which is preliminary data.</text>
</comment>